<reference evidence="6 7" key="1">
    <citation type="submission" date="2023-04" db="EMBL/GenBank/DDBJ databases">
        <title>Genome of Basidiobolus ranarum AG-B5.</title>
        <authorList>
            <person name="Stajich J.E."/>
            <person name="Carter-House D."/>
            <person name="Gryganskyi A."/>
        </authorList>
    </citation>
    <scope>NUCLEOTIDE SEQUENCE [LARGE SCALE GENOMIC DNA]</scope>
    <source>
        <strain evidence="6 7">AG-B5</strain>
    </source>
</reference>
<dbReference type="PANTHER" id="PTHR46300:SF2">
    <property type="entry name" value="CYTOCHROME P450 MONOOXYGENASE ALNH-RELATED"/>
    <property type="match status" value="1"/>
</dbReference>
<comment type="similarity">
    <text evidence="5">Belongs to the cytochrome P450 family.</text>
</comment>
<evidence type="ECO:0000256" key="2">
    <source>
        <dbReference type="ARBA" id="ARBA00023002"/>
    </source>
</evidence>
<protein>
    <recommendedName>
        <fullName evidence="8">Cytochrome P450</fullName>
    </recommendedName>
</protein>
<dbReference type="PRINTS" id="PR00463">
    <property type="entry name" value="EP450I"/>
</dbReference>
<dbReference type="InterPro" id="IPR001128">
    <property type="entry name" value="Cyt_P450"/>
</dbReference>
<dbReference type="PRINTS" id="PR00385">
    <property type="entry name" value="P450"/>
</dbReference>
<dbReference type="Gene3D" id="1.10.630.10">
    <property type="entry name" value="Cytochrome P450"/>
    <property type="match status" value="1"/>
</dbReference>
<keyword evidence="1 5" id="KW-0479">Metal-binding</keyword>
<name>A0ABR2WPC2_9FUNG</name>
<gene>
    <name evidence="6" type="ORF">K7432_010040</name>
</gene>
<evidence type="ECO:0000256" key="5">
    <source>
        <dbReference type="RuleBase" id="RU000461"/>
    </source>
</evidence>
<dbReference type="SUPFAM" id="SSF48264">
    <property type="entry name" value="Cytochrome P450"/>
    <property type="match status" value="1"/>
</dbReference>
<dbReference type="InterPro" id="IPR050364">
    <property type="entry name" value="Cytochrome_P450_fung"/>
</dbReference>
<keyword evidence="7" id="KW-1185">Reference proteome</keyword>
<evidence type="ECO:0000256" key="3">
    <source>
        <dbReference type="ARBA" id="ARBA00023004"/>
    </source>
</evidence>
<dbReference type="Pfam" id="PF00067">
    <property type="entry name" value="p450"/>
    <property type="match status" value="1"/>
</dbReference>
<dbReference type="InterPro" id="IPR017972">
    <property type="entry name" value="Cyt_P450_CS"/>
</dbReference>
<organism evidence="6 7">
    <name type="scientific">Basidiobolus ranarum</name>
    <dbReference type="NCBI Taxonomy" id="34480"/>
    <lineage>
        <taxon>Eukaryota</taxon>
        <taxon>Fungi</taxon>
        <taxon>Fungi incertae sedis</taxon>
        <taxon>Zoopagomycota</taxon>
        <taxon>Entomophthoromycotina</taxon>
        <taxon>Basidiobolomycetes</taxon>
        <taxon>Basidiobolales</taxon>
        <taxon>Basidiobolaceae</taxon>
        <taxon>Basidiobolus</taxon>
    </lineage>
</organism>
<evidence type="ECO:0000256" key="1">
    <source>
        <dbReference type="ARBA" id="ARBA00022723"/>
    </source>
</evidence>
<dbReference type="InterPro" id="IPR036396">
    <property type="entry name" value="Cyt_P450_sf"/>
</dbReference>
<dbReference type="PROSITE" id="PS00086">
    <property type="entry name" value="CYTOCHROME_P450"/>
    <property type="match status" value="1"/>
</dbReference>
<dbReference type="Proteomes" id="UP001479436">
    <property type="component" value="Unassembled WGS sequence"/>
</dbReference>
<keyword evidence="3 5" id="KW-0408">Iron</keyword>
<proteinExistence type="inferred from homology"/>
<keyword evidence="2 5" id="KW-0560">Oxidoreductase</keyword>
<accession>A0ABR2WPC2</accession>
<sequence>MEYNTAVVLLGLFLIGLGVYNSRRYPGPLPPGPRGWPIIGSLRDIGNLPYETFTEWSKKYGPLISVRVGSQLMVIVNDIEIARDLFIVRGRNYNSRSQGYLATEIIARGGRSITMAPYGDYWRLLRKLVHSTLHPFAVESYQPIIDKESRDLVQSLLEQGKEGARSFDPATDLVRFSFNTILTMSFGYRVKDVNDPVIEELKYVNDEMFGITSVDKASRMLDLFPILRWLPTRLRAKAVALRDRREGLALKFLSQLKEEIKQGVAIPCFAKHILENQSEYDLEELDIVNLCAAMMIAGSDGPSIMLMWFTALMANNPDVQEKIHEEMDRVVGRDRVPLPEDESKMPYLRAVIKETMRYRPKSFLGIAHATSEDDVYKGYFIPKKTIMLLNSYTIDFDPKRHKDPKKFNPDRYLGVEESAANLAHIGDIHKRDHFAFGIGRRGCPGIFLAERELFCVISRLLWAFHIEPHKPGHIIDVDTVRFTKSFSPLPYEAKFVPRHENVAKVNMEN</sequence>
<evidence type="ECO:0000256" key="4">
    <source>
        <dbReference type="ARBA" id="ARBA00023033"/>
    </source>
</evidence>
<comment type="caution">
    <text evidence="6">The sequence shown here is derived from an EMBL/GenBank/DDBJ whole genome shotgun (WGS) entry which is preliminary data.</text>
</comment>
<evidence type="ECO:0000313" key="6">
    <source>
        <dbReference type="EMBL" id="KAK9763354.1"/>
    </source>
</evidence>
<dbReference type="InterPro" id="IPR002401">
    <property type="entry name" value="Cyt_P450_E_grp-I"/>
</dbReference>
<dbReference type="PANTHER" id="PTHR46300">
    <property type="entry name" value="P450, PUTATIVE (EUROFUNG)-RELATED-RELATED"/>
    <property type="match status" value="1"/>
</dbReference>
<evidence type="ECO:0000313" key="7">
    <source>
        <dbReference type="Proteomes" id="UP001479436"/>
    </source>
</evidence>
<evidence type="ECO:0008006" key="8">
    <source>
        <dbReference type="Google" id="ProtNLM"/>
    </source>
</evidence>
<dbReference type="CDD" id="cd11065">
    <property type="entry name" value="CYP64-like"/>
    <property type="match status" value="1"/>
</dbReference>
<dbReference type="EMBL" id="JASJQH010000662">
    <property type="protein sequence ID" value="KAK9763354.1"/>
    <property type="molecule type" value="Genomic_DNA"/>
</dbReference>
<keyword evidence="4 5" id="KW-0503">Monooxygenase</keyword>
<keyword evidence="5" id="KW-0349">Heme</keyword>